<evidence type="ECO:0000256" key="1">
    <source>
        <dbReference type="SAM" id="Phobius"/>
    </source>
</evidence>
<feature type="transmembrane region" description="Helical" evidence="1">
    <location>
        <begin position="115"/>
        <end position="138"/>
    </location>
</feature>
<protein>
    <submittedName>
        <fullName evidence="2">Uncharacterized protein</fullName>
    </submittedName>
</protein>
<dbReference type="AlphaFoldDB" id="A0A2T6ZK38"/>
<feature type="transmembrane region" description="Helical" evidence="1">
    <location>
        <begin position="55"/>
        <end position="72"/>
    </location>
</feature>
<name>A0A2T6ZK38_TUBBO</name>
<keyword evidence="1" id="KW-1133">Transmembrane helix</keyword>
<gene>
    <name evidence="2" type="ORF">B9Z19DRAFT_1089577</name>
</gene>
<keyword evidence="1" id="KW-0812">Transmembrane</keyword>
<feature type="transmembrane region" description="Helical" evidence="1">
    <location>
        <begin position="16"/>
        <end position="34"/>
    </location>
</feature>
<sequence length="171" mass="19255">MGFSTYPFGDGENGRMIGLVLVFVFFPFGPLSVISSRSGLEMMIYSKKVPEANSYICLNYVLAICCSFYSLISVRFGGLFILFSISSGQVQGFCFFLPFPFYLSQYTLLLATAAAYLSLSSSSLLILFPSPFFLHWFLRVNYPLLYLLIPMNNHPLYCGDHSSSSFPPHYK</sequence>
<keyword evidence="1" id="KW-0472">Membrane</keyword>
<dbReference type="Proteomes" id="UP000244722">
    <property type="component" value="Unassembled WGS sequence"/>
</dbReference>
<feature type="transmembrane region" description="Helical" evidence="1">
    <location>
        <begin position="78"/>
        <end position="103"/>
    </location>
</feature>
<accession>A0A2T6ZK38</accession>
<comment type="caution">
    <text evidence="2">The sequence shown here is derived from an EMBL/GenBank/DDBJ whole genome shotgun (WGS) entry which is preliminary data.</text>
</comment>
<organism evidence="2 3">
    <name type="scientific">Tuber borchii</name>
    <name type="common">White truffle</name>
    <dbReference type="NCBI Taxonomy" id="42251"/>
    <lineage>
        <taxon>Eukaryota</taxon>
        <taxon>Fungi</taxon>
        <taxon>Dikarya</taxon>
        <taxon>Ascomycota</taxon>
        <taxon>Pezizomycotina</taxon>
        <taxon>Pezizomycetes</taxon>
        <taxon>Pezizales</taxon>
        <taxon>Tuberaceae</taxon>
        <taxon>Tuber</taxon>
    </lineage>
</organism>
<dbReference type="EMBL" id="NESQ01000213">
    <property type="protein sequence ID" value="PUU75843.1"/>
    <property type="molecule type" value="Genomic_DNA"/>
</dbReference>
<proteinExistence type="predicted"/>
<keyword evidence="3" id="KW-1185">Reference proteome</keyword>
<evidence type="ECO:0000313" key="2">
    <source>
        <dbReference type="EMBL" id="PUU75843.1"/>
    </source>
</evidence>
<reference evidence="2 3" key="1">
    <citation type="submission" date="2017-04" db="EMBL/GenBank/DDBJ databases">
        <title>Draft genome sequence of Tuber borchii Vittad., a whitish edible truffle.</title>
        <authorList>
            <consortium name="DOE Joint Genome Institute"/>
            <person name="Murat C."/>
            <person name="Kuo A."/>
            <person name="Barry K.W."/>
            <person name="Clum A."/>
            <person name="Dockter R.B."/>
            <person name="Fauchery L."/>
            <person name="Iotti M."/>
            <person name="Kohler A."/>
            <person name="Labutti K."/>
            <person name="Lindquist E.A."/>
            <person name="Lipzen A."/>
            <person name="Ohm R.A."/>
            <person name="Wang M."/>
            <person name="Grigoriev I.V."/>
            <person name="Zambonelli A."/>
            <person name="Martin F.M."/>
        </authorList>
    </citation>
    <scope>NUCLEOTIDE SEQUENCE [LARGE SCALE GENOMIC DNA]</scope>
    <source>
        <strain evidence="2 3">Tbo3840</strain>
    </source>
</reference>
<evidence type="ECO:0000313" key="3">
    <source>
        <dbReference type="Proteomes" id="UP000244722"/>
    </source>
</evidence>